<dbReference type="AlphaFoldDB" id="A0A9X8UL28"/>
<accession>A0A9X8UL28</accession>
<comment type="caution">
    <text evidence="3">The sequence shown here is derived from an EMBL/GenBank/DDBJ whole genome shotgun (WGS) entry which is preliminary data.</text>
</comment>
<dbReference type="PANTHER" id="PTHR34473">
    <property type="entry name" value="UPF0699 TRANSMEMBRANE PROTEIN YDBS"/>
    <property type="match status" value="1"/>
</dbReference>
<evidence type="ECO:0000259" key="2">
    <source>
        <dbReference type="Pfam" id="PF03703"/>
    </source>
</evidence>
<proteinExistence type="predicted"/>
<keyword evidence="1" id="KW-0472">Membrane</keyword>
<feature type="transmembrane region" description="Helical" evidence="1">
    <location>
        <begin position="38"/>
        <end position="58"/>
    </location>
</feature>
<dbReference type="OrthoDB" id="1862526at2"/>
<organism evidence="3 4">
    <name type="scientific">Harryflintia acetispora</name>
    <dbReference type="NCBI Taxonomy" id="1849041"/>
    <lineage>
        <taxon>Bacteria</taxon>
        <taxon>Bacillati</taxon>
        <taxon>Bacillota</taxon>
        <taxon>Clostridia</taxon>
        <taxon>Eubacteriales</taxon>
        <taxon>Oscillospiraceae</taxon>
        <taxon>Harryflintia</taxon>
    </lineage>
</organism>
<evidence type="ECO:0000256" key="1">
    <source>
        <dbReference type="SAM" id="Phobius"/>
    </source>
</evidence>
<name>A0A9X8UL28_9FIRM</name>
<feature type="transmembrane region" description="Helical" evidence="1">
    <location>
        <begin position="12"/>
        <end position="32"/>
    </location>
</feature>
<dbReference type="PANTHER" id="PTHR34473:SF2">
    <property type="entry name" value="UPF0699 TRANSMEMBRANE PROTEIN YDBT"/>
    <property type="match status" value="1"/>
</dbReference>
<feature type="domain" description="YdbS-like PH" evidence="2">
    <location>
        <begin position="62"/>
        <end position="136"/>
    </location>
</feature>
<dbReference type="InterPro" id="IPR005182">
    <property type="entry name" value="YdbS-like_PH"/>
</dbReference>
<dbReference type="RefSeq" id="WP_079700270.1">
    <property type="nucleotide sequence ID" value="NZ_JADNAH010000029.1"/>
</dbReference>
<keyword evidence="4" id="KW-1185">Reference proteome</keyword>
<protein>
    <recommendedName>
        <fullName evidence="2">YdbS-like PH domain-containing protein</fullName>
    </recommendedName>
</protein>
<evidence type="ECO:0000313" key="3">
    <source>
        <dbReference type="EMBL" id="TCL45165.1"/>
    </source>
</evidence>
<sequence length="147" mass="16195">MEKKIGRRALLLWRVRLCLCALPCPFLVALFFPGAKIWSAALTVLWVSVFLGLFLLYYPIKYQRLGYRVHGGSLAVHCGVFYNRLKAIDLGNVQHVSSVAGPLQRLLGLASVYVAGAGGVIVLPCLEAANARALCERLLEGERGERR</sequence>
<evidence type="ECO:0000313" key="4">
    <source>
        <dbReference type="Proteomes" id="UP000294682"/>
    </source>
</evidence>
<gene>
    <name evidence="3" type="ORF">EDD78_101146</name>
</gene>
<keyword evidence="1" id="KW-1133">Transmembrane helix</keyword>
<keyword evidence="1" id="KW-0812">Transmembrane</keyword>
<dbReference type="Proteomes" id="UP000294682">
    <property type="component" value="Unassembled WGS sequence"/>
</dbReference>
<reference evidence="3 4" key="1">
    <citation type="submission" date="2019-03" db="EMBL/GenBank/DDBJ databases">
        <title>Genomic Encyclopedia of Type Strains, Phase IV (KMG-IV): sequencing the most valuable type-strain genomes for metagenomic binning, comparative biology and taxonomic classification.</title>
        <authorList>
            <person name="Goeker M."/>
        </authorList>
    </citation>
    <scope>NUCLEOTIDE SEQUENCE [LARGE SCALE GENOMIC DNA]</scope>
    <source>
        <strain evidence="3 4">DSM 100433</strain>
    </source>
</reference>
<dbReference type="Pfam" id="PF03703">
    <property type="entry name" value="bPH_2"/>
    <property type="match status" value="1"/>
</dbReference>
<dbReference type="EMBL" id="SLUK01000001">
    <property type="protein sequence ID" value="TCL45165.1"/>
    <property type="molecule type" value="Genomic_DNA"/>
</dbReference>